<feature type="transmembrane region" description="Helical" evidence="1">
    <location>
        <begin position="43"/>
        <end position="65"/>
    </location>
</feature>
<dbReference type="Pfam" id="PF06724">
    <property type="entry name" value="DUF1206"/>
    <property type="match status" value="2"/>
</dbReference>
<proteinExistence type="predicted"/>
<feature type="transmembrane region" description="Helical" evidence="1">
    <location>
        <begin position="124"/>
        <end position="147"/>
    </location>
</feature>
<name>A0A1E3GXV7_9HYPH</name>
<organism evidence="3 4">
    <name type="scientific">Methylobrevis pamukkalensis</name>
    <dbReference type="NCBI Taxonomy" id="1439726"/>
    <lineage>
        <taxon>Bacteria</taxon>
        <taxon>Pseudomonadati</taxon>
        <taxon>Pseudomonadota</taxon>
        <taxon>Alphaproteobacteria</taxon>
        <taxon>Hyphomicrobiales</taxon>
        <taxon>Pleomorphomonadaceae</taxon>
        <taxon>Methylobrevis</taxon>
    </lineage>
</organism>
<evidence type="ECO:0000259" key="2">
    <source>
        <dbReference type="Pfam" id="PF06724"/>
    </source>
</evidence>
<dbReference type="AlphaFoldDB" id="A0A1E3GXV7"/>
<keyword evidence="1" id="KW-0472">Membrane</keyword>
<evidence type="ECO:0000313" key="3">
    <source>
        <dbReference type="EMBL" id="ODN68882.1"/>
    </source>
</evidence>
<keyword evidence="1" id="KW-0812">Transmembrane</keyword>
<feature type="transmembrane region" description="Helical" evidence="1">
    <location>
        <begin position="208"/>
        <end position="231"/>
    </location>
</feature>
<gene>
    <name evidence="3" type="ORF">A6302_03807</name>
</gene>
<feature type="transmembrane region" description="Helical" evidence="1">
    <location>
        <begin position="167"/>
        <end position="187"/>
    </location>
</feature>
<keyword evidence="1" id="KW-1133">Transmembrane helix</keyword>
<dbReference type="Proteomes" id="UP000094622">
    <property type="component" value="Unassembled WGS sequence"/>
</dbReference>
<keyword evidence="4" id="KW-1185">Reference proteome</keyword>
<feature type="domain" description="DUF1206" evidence="2">
    <location>
        <begin position="41"/>
        <end position="107"/>
    </location>
</feature>
<reference evidence="3 4" key="1">
    <citation type="submission" date="2016-07" db="EMBL/GenBank/DDBJ databases">
        <title>Draft Genome Sequence of Methylobrevis pamukkalensis PK2.</title>
        <authorList>
            <person name="Vasilenko O.V."/>
            <person name="Doronina N.V."/>
            <person name="Shmareva M.N."/>
            <person name="Tarlachkov S.V."/>
            <person name="Mustakhimov I."/>
            <person name="Trotsenko Y.A."/>
        </authorList>
    </citation>
    <scope>NUCLEOTIDE SEQUENCE [LARGE SCALE GENOMIC DNA]</scope>
    <source>
        <strain evidence="3 4">PK2</strain>
    </source>
</reference>
<accession>A0A1E3GXV7</accession>
<evidence type="ECO:0000256" key="1">
    <source>
        <dbReference type="SAM" id="Phobius"/>
    </source>
</evidence>
<feature type="domain" description="DUF1206" evidence="2">
    <location>
        <begin position="214"/>
        <end position="285"/>
    </location>
</feature>
<evidence type="ECO:0000313" key="4">
    <source>
        <dbReference type="Proteomes" id="UP000094622"/>
    </source>
</evidence>
<feature type="transmembrane region" description="Helical" evidence="1">
    <location>
        <begin position="262"/>
        <end position="282"/>
    </location>
</feature>
<protein>
    <recommendedName>
        <fullName evidence="2">DUF1206 domain-containing protein</fullName>
    </recommendedName>
</protein>
<dbReference type="EMBL" id="MCRJ01000125">
    <property type="protein sequence ID" value="ODN68882.1"/>
    <property type="molecule type" value="Genomic_DNA"/>
</dbReference>
<comment type="caution">
    <text evidence="3">The sequence shown here is derived from an EMBL/GenBank/DDBJ whole genome shotgun (WGS) entry which is preliminary data.</text>
</comment>
<dbReference type="InterPro" id="IPR009597">
    <property type="entry name" value="DUF1206"/>
</dbReference>
<sequence length="294" mass="30625">MNARRSSPADVAACLQFDTRKSPPVPESRHHLRALDRIARAGYAARGAVYVIVGGLTLLAAFGMAQKTDTEGAIRTLFDQPMGTALVWLLVGGLAGHVVWRIVQTLFDADDHGTGPKGLLVRSALLVSAATHAALALYALSLLGVAFTGGEGGGGGFASTAARFVGSLAVTAVLAIAFAGAAIAHWIKAFSGGYAKFLDADARTMTKVGPVCAIGLAARGIVFAVVAWLLAARVFRIAGEDASPPDLMDVMDYFETLPGGKFLLAGLGAGLFAFALYSFALARWRRLRVAAIHD</sequence>
<feature type="transmembrane region" description="Helical" evidence="1">
    <location>
        <begin position="85"/>
        <end position="103"/>
    </location>
</feature>